<dbReference type="GeneTree" id="ENSGT00390000013433"/>
<dbReference type="STRING" id="9531.ENSCATP00000015244"/>
<dbReference type="Bgee" id="ENSCATG00000031583">
    <property type="expression patterns" value="Expressed in lung and 4 other cell types or tissues"/>
</dbReference>
<dbReference type="GO" id="GO:0042803">
    <property type="term" value="F:protein homodimerization activity"/>
    <property type="evidence" value="ECO:0007669"/>
    <property type="project" value="Ensembl"/>
</dbReference>
<feature type="chain" id="PRO_5014421772" evidence="1">
    <location>
        <begin position="21"/>
        <end position="443"/>
    </location>
</feature>
<keyword evidence="1" id="KW-0732">Signal</keyword>
<dbReference type="Pfam" id="PF15882">
    <property type="entry name" value="DUF4735"/>
    <property type="match status" value="2"/>
</dbReference>
<dbReference type="PANTHER" id="PTHR33539:SF1">
    <property type="entry name" value="UPF0764 PROTEIN C16ORF89"/>
    <property type="match status" value="1"/>
</dbReference>
<evidence type="ECO:0000313" key="3">
    <source>
        <dbReference type="Proteomes" id="UP000233060"/>
    </source>
</evidence>
<feature type="signal peptide" evidence="1">
    <location>
        <begin position="1"/>
        <end position="20"/>
    </location>
</feature>
<name>A0A2K5LQM5_CERAT</name>
<dbReference type="GO" id="GO:0016020">
    <property type="term" value="C:membrane"/>
    <property type="evidence" value="ECO:0007669"/>
    <property type="project" value="Ensembl"/>
</dbReference>
<dbReference type="InterPro" id="IPR031751">
    <property type="entry name" value="DUF4735"/>
</dbReference>
<dbReference type="GO" id="GO:0005829">
    <property type="term" value="C:cytosol"/>
    <property type="evidence" value="ECO:0007669"/>
    <property type="project" value="Ensembl"/>
</dbReference>
<evidence type="ECO:0000313" key="2">
    <source>
        <dbReference type="Ensembl" id="ENSCATP00000015244.1"/>
    </source>
</evidence>
<evidence type="ECO:0000256" key="1">
    <source>
        <dbReference type="SAM" id="SignalP"/>
    </source>
</evidence>
<dbReference type="PANTHER" id="PTHR33539">
    <property type="entry name" value="UPF0764 PROTEIN C16ORF89"/>
    <property type="match status" value="1"/>
</dbReference>
<keyword evidence="3" id="KW-1185">Reference proteome</keyword>
<organism evidence="2 3">
    <name type="scientific">Cercocebus atys</name>
    <name type="common">Sooty mangabey</name>
    <name type="synonym">Cercocebus torquatus atys</name>
    <dbReference type="NCBI Taxonomy" id="9531"/>
    <lineage>
        <taxon>Eukaryota</taxon>
        <taxon>Metazoa</taxon>
        <taxon>Chordata</taxon>
        <taxon>Craniata</taxon>
        <taxon>Vertebrata</taxon>
        <taxon>Euteleostomi</taxon>
        <taxon>Mammalia</taxon>
        <taxon>Eutheria</taxon>
        <taxon>Euarchontoglires</taxon>
        <taxon>Primates</taxon>
        <taxon>Haplorrhini</taxon>
        <taxon>Catarrhini</taxon>
        <taxon>Cercopithecidae</taxon>
        <taxon>Cercopithecinae</taxon>
        <taxon>Cercocebus</taxon>
    </lineage>
</organism>
<dbReference type="Ensembl" id="ENSCATT00000039395.1">
    <property type="protein sequence ID" value="ENSCATP00000015244.1"/>
    <property type="gene ID" value="ENSCATG00000031583.1"/>
</dbReference>
<dbReference type="AlphaFoldDB" id="A0A2K5LQM5"/>
<dbReference type="Proteomes" id="UP000233060">
    <property type="component" value="Unassembled WGS sequence"/>
</dbReference>
<dbReference type="PRINTS" id="PR02045">
    <property type="entry name" value="F138DOMAIN"/>
</dbReference>
<reference evidence="2" key="2">
    <citation type="submission" date="2025-09" db="UniProtKB">
        <authorList>
            <consortium name="Ensembl"/>
        </authorList>
    </citation>
    <scope>IDENTIFICATION</scope>
</reference>
<accession>A0A2K5LQM5</accession>
<reference evidence="2" key="1">
    <citation type="submission" date="2025-08" db="UniProtKB">
        <authorList>
            <consortium name="Ensembl"/>
        </authorList>
    </citation>
    <scope>IDENTIFICATION</scope>
</reference>
<sequence length="443" mass="49317">MASPGLLLLLLLTALPPLGSYLLPGLDTAESKATIADPILSALERATVFLEQRLPEINLDGMVGVRVLEEQLKSVQEKWAQEPLLQLLSLRVGTLGEKLEAAIQRSLLYLKLSDPKYLREFQLTLQPGFWKLPHAWIHTNASLVYPTFEPQDSFSEESSDACLVQLLGTGTDSSEPCGLSDLCWSLMTKPGCSGYCLSHQMLFFLWARMRGCTQGPFQQSQDYINLFCANMMDLNRRAEAIGYAYPTRDVFMENSMASILFLAPKAAPVTKLYTDGPVMFCGMGGFSDFYKLRWLEAILSWQKQREGCFGEPGELPRQVDGLQMESRSVTQAGVQWRYLGSLQPPPPRFKPFSCLSLPSSWYYRCVPPLETGFHHVGQAGQDLLTSSDPPASASQNAGIIGDLTQHSTSMRSIFVASTNEEGHVTFIFPCLAYFNSYNVLHVH</sequence>
<protein>
    <submittedName>
        <fullName evidence="2">Chromosome 16 open reading frame 89</fullName>
    </submittedName>
</protein>
<gene>
    <name evidence="2" type="primary">C16orf89</name>
</gene>
<proteinExistence type="predicted"/>